<keyword evidence="2" id="KW-1185">Reference proteome</keyword>
<dbReference type="EMBL" id="CP073767">
    <property type="protein sequence ID" value="UWZ56366.1"/>
    <property type="molecule type" value="Genomic_DNA"/>
</dbReference>
<sequence>MPTQLHEMLIQMVRERPTLAAELLDGPSKVTVPDFDEARASPGDFTNVSPTEYRADAVVTLRRGSATVLAVVVEVQLRADVRKRRSWPVYVATLHARLECPVVLLVMCPARSVARWSSAPIRIGPPGSVVTPVTIGPDQVPVVTDLDTARRNPELAVLSALAHGGEPDPQPIFEALLTGLDVIDHEHAKMYTDLVFTVLPAAARDRLEALMTTTSYRYQSDFARRYFDEGKTEGKAEGEAMAVLLVLQARNIAVPDEYRALIAGCTDEVRLVTWLQRASVAETIHDLGHEFAH</sequence>
<dbReference type="KEGG" id="daur:Daura_09410"/>
<organism evidence="1 2">
    <name type="scientific">Dactylosporangium aurantiacum</name>
    <dbReference type="NCBI Taxonomy" id="35754"/>
    <lineage>
        <taxon>Bacteria</taxon>
        <taxon>Bacillati</taxon>
        <taxon>Actinomycetota</taxon>
        <taxon>Actinomycetes</taxon>
        <taxon>Micromonosporales</taxon>
        <taxon>Micromonosporaceae</taxon>
        <taxon>Dactylosporangium</taxon>
    </lineage>
</organism>
<dbReference type="RefSeq" id="WP_033359733.1">
    <property type="nucleotide sequence ID" value="NZ_CP073767.1"/>
</dbReference>
<accession>A0A9Q9ML17</accession>
<evidence type="ECO:0008006" key="3">
    <source>
        <dbReference type="Google" id="ProtNLM"/>
    </source>
</evidence>
<evidence type="ECO:0000313" key="2">
    <source>
        <dbReference type="Proteomes" id="UP001058003"/>
    </source>
</evidence>
<protein>
    <recommendedName>
        <fullName evidence="3">Transposase (putative) YhgA-like domain-containing protein</fullName>
    </recommendedName>
</protein>
<gene>
    <name evidence="1" type="ORF">Daura_09410</name>
</gene>
<reference evidence="1" key="1">
    <citation type="submission" date="2021-04" db="EMBL/GenBank/DDBJ databases">
        <title>Dactylosporangium aurantiacum NRRL B-8018 full assembly.</title>
        <authorList>
            <person name="Hartkoorn R.C."/>
            <person name="Beaudoing E."/>
            <person name="Hot D."/>
        </authorList>
    </citation>
    <scope>NUCLEOTIDE SEQUENCE</scope>
    <source>
        <strain evidence="1">NRRL B-8018</strain>
    </source>
</reference>
<evidence type="ECO:0000313" key="1">
    <source>
        <dbReference type="EMBL" id="UWZ56366.1"/>
    </source>
</evidence>
<dbReference type="AlphaFoldDB" id="A0A9Q9ML17"/>
<dbReference type="Proteomes" id="UP001058003">
    <property type="component" value="Chromosome"/>
</dbReference>
<dbReference type="PANTHER" id="PTHR34613">
    <property type="entry name" value="SLL0800 PROTEIN"/>
    <property type="match status" value="1"/>
</dbReference>
<dbReference type="PANTHER" id="PTHR34613:SF1">
    <property type="entry name" value="SLL6017 PROTEIN"/>
    <property type="match status" value="1"/>
</dbReference>
<name>A0A9Q9ML17_9ACTN</name>
<proteinExistence type="predicted"/>